<evidence type="ECO:0000256" key="1">
    <source>
        <dbReference type="SAM" id="MobiDB-lite"/>
    </source>
</evidence>
<accession>A0ABW0ZAI0</accession>
<comment type="caution">
    <text evidence="2">The sequence shown here is derived from an EMBL/GenBank/DDBJ whole genome shotgun (WGS) entry which is preliminary data.</text>
</comment>
<dbReference type="RefSeq" id="WP_390321445.1">
    <property type="nucleotide sequence ID" value="NZ_JBHSPB010000037.1"/>
</dbReference>
<organism evidence="2 3">
    <name type="scientific">Streptomyces gamaensis</name>
    <dbReference type="NCBI Taxonomy" id="1763542"/>
    <lineage>
        <taxon>Bacteria</taxon>
        <taxon>Bacillati</taxon>
        <taxon>Actinomycetota</taxon>
        <taxon>Actinomycetes</taxon>
        <taxon>Kitasatosporales</taxon>
        <taxon>Streptomycetaceae</taxon>
        <taxon>Streptomyces</taxon>
    </lineage>
</organism>
<reference evidence="3" key="1">
    <citation type="journal article" date="2019" name="Int. J. Syst. Evol. Microbiol.">
        <title>The Global Catalogue of Microorganisms (GCM) 10K type strain sequencing project: providing services to taxonomists for standard genome sequencing and annotation.</title>
        <authorList>
            <consortium name="The Broad Institute Genomics Platform"/>
            <consortium name="The Broad Institute Genome Sequencing Center for Infectious Disease"/>
            <person name="Wu L."/>
            <person name="Ma J."/>
        </authorList>
    </citation>
    <scope>NUCLEOTIDE SEQUENCE [LARGE SCALE GENOMIC DNA]</scope>
    <source>
        <strain evidence="3">CGMCC 4.7304</strain>
    </source>
</reference>
<sequence>MGKAQPLLPERLPPHARLMVPVLAAVGGSGRSVVAALLADALAAHGDTVLLDTVPRLTSPWPDWTAARPGEGLAALPPGRPAGRLQARTAAATVPAGGRHPWQVMTDHQPWHTAPLVLPDAPEAWHQLTATGGWQIAVADTGHPLTHDLITARHTTAPALSTRWCALPCALPVLCAAATGHGAAALQTAVMAGEADGLPWARTTIALTATADGRLPAPIRAAVTMLQPKVGAVVHIPFDERIRSHGLRDPARLKPRTLAAGHRLAEAVLASAHQSWGTPLPPAAAPAAYTEGPTHRGPAPDAADVPR</sequence>
<keyword evidence="3" id="KW-1185">Reference proteome</keyword>
<evidence type="ECO:0000313" key="3">
    <source>
        <dbReference type="Proteomes" id="UP001596083"/>
    </source>
</evidence>
<dbReference type="EMBL" id="JBHSPB010000037">
    <property type="protein sequence ID" value="MFC5724867.1"/>
    <property type="molecule type" value="Genomic_DNA"/>
</dbReference>
<name>A0ABW0ZAI0_9ACTN</name>
<evidence type="ECO:0000313" key="2">
    <source>
        <dbReference type="EMBL" id="MFC5724867.1"/>
    </source>
</evidence>
<protein>
    <submittedName>
        <fullName evidence="2">Uncharacterized protein</fullName>
    </submittedName>
</protein>
<proteinExistence type="predicted"/>
<gene>
    <name evidence="2" type="ORF">ACFP1Z_32440</name>
</gene>
<dbReference type="Proteomes" id="UP001596083">
    <property type="component" value="Unassembled WGS sequence"/>
</dbReference>
<feature type="region of interest" description="Disordered" evidence="1">
    <location>
        <begin position="279"/>
        <end position="307"/>
    </location>
</feature>